<evidence type="ECO:0000256" key="1">
    <source>
        <dbReference type="SAM" id="SignalP"/>
    </source>
</evidence>
<keyword evidence="3" id="KW-1185">Reference proteome</keyword>
<reference evidence="2" key="1">
    <citation type="submission" date="2021-01" db="EMBL/GenBank/DDBJ databases">
        <title>Tabrizicola alba sp. nov. a motile alkaliphilic bacterium isolated from a soda lake.</title>
        <authorList>
            <person name="Szuroczki S."/>
            <person name="Abbaszade G."/>
            <person name="Schumann P."/>
            <person name="Toth E."/>
        </authorList>
    </citation>
    <scope>NUCLEOTIDE SEQUENCE</scope>
    <source>
        <strain evidence="2">DMG-N-6</strain>
    </source>
</reference>
<feature type="signal peptide" evidence="1">
    <location>
        <begin position="1"/>
        <end position="28"/>
    </location>
</feature>
<dbReference type="EMBL" id="JAESVN010000001">
    <property type="protein sequence ID" value="MBL4915808.1"/>
    <property type="molecule type" value="Genomic_DNA"/>
</dbReference>
<dbReference type="Proteomes" id="UP000648908">
    <property type="component" value="Unassembled WGS sequence"/>
</dbReference>
<evidence type="ECO:0000313" key="2">
    <source>
        <dbReference type="EMBL" id="MBL4915808.1"/>
    </source>
</evidence>
<gene>
    <name evidence="2" type="ORF">JL811_01130</name>
</gene>
<name>A0A8K0V8U4_9RHOB</name>
<proteinExistence type="predicted"/>
<accession>A0A8K0V8U4</accession>
<feature type="chain" id="PRO_5035466854" evidence="1">
    <location>
        <begin position="29"/>
        <end position="211"/>
    </location>
</feature>
<keyword evidence="1" id="KW-0732">Signal</keyword>
<dbReference type="RefSeq" id="WP_202686381.1">
    <property type="nucleotide sequence ID" value="NZ_JAESVN010000001.1"/>
</dbReference>
<dbReference type="AlphaFoldDB" id="A0A8K0V8U4"/>
<evidence type="ECO:0000313" key="3">
    <source>
        <dbReference type="Proteomes" id="UP000648908"/>
    </source>
</evidence>
<dbReference type="PROSITE" id="PS51257">
    <property type="entry name" value="PROKAR_LIPOPROTEIN"/>
    <property type="match status" value="1"/>
</dbReference>
<comment type="caution">
    <text evidence="2">The sequence shown here is derived from an EMBL/GenBank/DDBJ whole genome shotgun (WGS) entry which is preliminary data.</text>
</comment>
<protein>
    <submittedName>
        <fullName evidence="2">Cation transport ATPase</fullName>
    </submittedName>
</protein>
<organism evidence="2 3">
    <name type="scientific">Szabonella alba</name>
    <dbReference type="NCBI Taxonomy" id="2804194"/>
    <lineage>
        <taxon>Bacteria</taxon>
        <taxon>Pseudomonadati</taxon>
        <taxon>Pseudomonadota</taxon>
        <taxon>Alphaproteobacteria</taxon>
        <taxon>Rhodobacterales</taxon>
        <taxon>Paracoccaceae</taxon>
        <taxon>Szabonella</taxon>
    </lineage>
</organism>
<sequence length="211" mass="21732">MSIWTSKIRGAAALVAACLMLSACVTTGGGGGRNTAPPAVPGGVALAAPSGFCLVESTRQIRDGVDLAGFRRCPGAMASGPDSILTVVIGGEGSALGLQVNGPDMAAYFTSDAGRRALSRRGDPRSVTVHEVRRSETALLLRVTDRAQPGAVNSWRAVTGLRDRLVTLSLRNPAEGPALAPAEGEALIRRFLAAMRGANRQTAGQEAILTD</sequence>